<dbReference type="PANTHER" id="PTHR23004:SF9">
    <property type="entry name" value="DOUBLECORTIN DOMAIN-CONTAINING PROTEIN 2C"/>
    <property type="match status" value="1"/>
</dbReference>
<evidence type="ECO:0000313" key="2">
    <source>
        <dbReference type="Ensembl" id="ENSGMOP00000046999.1"/>
    </source>
</evidence>
<dbReference type="GO" id="GO:0005815">
    <property type="term" value="C:microtubule organizing center"/>
    <property type="evidence" value="ECO:0007669"/>
    <property type="project" value="TreeGrafter"/>
</dbReference>
<dbReference type="PROSITE" id="PS50309">
    <property type="entry name" value="DC"/>
    <property type="match status" value="1"/>
</dbReference>
<organism evidence="2 3">
    <name type="scientific">Gadus morhua</name>
    <name type="common">Atlantic cod</name>
    <dbReference type="NCBI Taxonomy" id="8049"/>
    <lineage>
        <taxon>Eukaryota</taxon>
        <taxon>Metazoa</taxon>
        <taxon>Chordata</taxon>
        <taxon>Craniata</taxon>
        <taxon>Vertebrata</taxon>
        <taxon>Euteleostomi</taxon>
        <taxon>Actinopterygii</taxon>
        <taxon>Neopterygii</taxon>
        <taxon>Teleostei</taxon>
        <taxon>Neoteleostei</taxon>
        <taxon>Acanthomorphata</taxon>
        <taxon>Zeiogadaria</taxon>
        <taxon>Gadariae</taxon>
        <taxon>Gadiformes</taxon>
        <taxon>Gadoidei</taxon>
        <taxon>Gadidae</taxon>
        <taxon>Gadus</taxon>
    </lineage>
</organism>
<reference evidence="2" key="1">
    <citation type="submission" date="2025-08" db="UniProtKB">
        <authorList>
            <consortium name="Ensembl"/>
        </authorList>
    </citation>
    <scope>IDENTIFICATION</scope>
</reference>
<dbReference type="GO" id="GO:0005874">
    <property type="term" value="C:microtubule"/>
    <property type="evidence" value="ECO:0007669"/>
    <property type="project" value="TreeGrafter"/>
</dbReference>
<dbReference type="Pfam" id="PF03607">
    <property type="entry name" value="DCX"/>
    <property type="match status" value="1"/>
</dbReference>
<sequence length="238" mass="26305">MPPLTGRLASQPPTKTIIVYRNGDAFFPGRKLVVKQRQVTTFDTLLTLLTSGLEASFGAVRNVYTPREGHKVSELEELRTGERYVAAGAELLYLNHHQIKPVTHSRIVVPARCLRSNKDSCTINVFTNGDVFVPPARILIPKFTLSRRGLDLMTSLLGLQRDYYVAVGAERFRVKAYSQWVPCTALIREDQAAQGVVLVEHVSITSALPEASLCMCCISISIFHGCDVCCAGFFCNSL</sequence>
<reference evidence="2" key="2">
    <citation type="submission" date="2025-09" db="UniProtKB">
        <authorList>
            <consortium name="Ensembl"/>
        </authorList>
    </citation>
    <scope>IDENTIFICATION</scope>
</reference>
<dbReference type="SMART" id="SM00537">
    <property type="entry name" value="DCX"/>
    <property type="match status" value="1"/>
</dbReference>
<dbReference type="InterPro" id="IPR036572">
    <property type="entry name" value="Doublecortin_dom_sf"/>
</dbReference>
<dbReference type="AlphaFoldDB" id="A0A8C5BGZ9"/>
<dbReference type="SUPFAM" id="SSF89837">
    <property type="entry name" value="Doublecortin (DC)"/>
    <property type="match status" value="2"/>
</dbReference>
<dbReference type="GeneTree" id="ENSGT00940000164359"/>
<protein>
    <submittedName>
        <fullName evidence="2">Si:dkey-25g12.4</fullName>
    </submittedName>
</protein>
<dbReference type="Gene3D" id="3.10.20.230">
    <property type="entry name" value="Doublecortin domain"/>
    <property type="match status" value="1"/>
</dbReference>
<dbReference type="Proteomes" id="UP000694546">
    <property type="component" value="Chromosome 5"/>
</dbReference>
<keyword evidence="3" id="KW-1185">Reference proteome</keyword>
<dbReference type="Ensembl" id="ENSGMOT00000046191.1">
    <property type="protein sequence ID" value="ENSGMOP00000046999.1"/>
    <property type="gene ID" value="ENSGMOG00000023197.1"/>
</dbReference>
<dbReference type="InterPro" id="IPR003533">
    <property type="entry name" value="Doublecortin_dom"/>
</dbReference>
<dbReference type="GO" id="GO:0035556">
    <property type="term" value="P:intracellular signal transduction"/>
    <property type="evidence" value="ECO:0007669"/>
    <property type="project" value="InterPro"/>
</dbReference>
<accession>A0A8C5BGZ9</accession>
<proteinExistence type="predicted"/>
<dbReference type="PANTHER" id="PTHR23004">
    <property type="entry name" value="DOUBLECORTIN DOMAIN CONTAINING 2"/>
    <property type="match status" value="1"/>
</dbReference>
<evidence type="ECO:0000313" key="3">
    <source>
        <dbReference type="Proteomes" id="UP000694546"/>
    </source>
</evidence>
<feature type="domain" description="Doublecortin" evidence="1">
    <location>
        <begin position="15"/>
        <end position="90"/>
    </location>
</feature>
<name>A0A8C5BGZ9_GADMO</name>
<evidence type="ECO:0000259" key="1">
    <source>
        <dbReference type="PROSITE" id="PS50309"/>
    </source>
</evidence>